<reference evidence="2 3" key="1">
    <citation type="journal article" date="2016" name="Nat. Commun.">
        <title>Thousands of microbial genomes shed light on interconnected biogeochemical processes in an aquifer system.</title>
        <authorList>
            <person name="Anantharaman K."/>
            <person name="Brown C.T."/>
            <person name="Hug L.A."/>
            <person name="Sharon I."/>
            <person name="Castelle C.J."/>
            <person name="Probst A.J."/>
            <person name="Thomas B.C."/>
            <person name="Singh A."/>
            <person name="Wilkins M.J."/>
            <person name="Karaoz U."/>
            <person name="Brodie E.L."/>
            <person name="Williams K.H."/>
            <person name="Hubbard S.S."/>
            <person name="Banfield J.F."/>
        </authorList>
    </citation>
    <scope>NUCLEOTIDE SEQUENCE [LARGE SCALE GENOMIC DNA]</scope>
</reference>
<evidence type="ECO:0000313" key="2">
    <source>
        <dbReference type="EMBL" id="OGZ47394.1"/>
    </source>
</evidence>
<dbReference type="InterPro" id="IPR013216">
    <property type="entry name" value="Methyltransf_11"/>
</dbReference>
<evidence type="ECO:0000313" key="3">
    <source>
        <dbReference type="Proteomes" id="UP000176576"/>
    </source>
</evidence>
<gene>
    <name evidence="2" type="ORF">A3J54_02300</name>
</gene>
<sequence length="195" mass="22589">MRITRHVMYKEIFDALPLPLTGTILGIDSLKYFRGSKNLILDRVIIAKDASITETQYPDVNMLSLPYADSTFDVVISDQVLEHIEGDPYQAVEESRRVLKPEGIAIHTSVCIHPIHWGPKDMWRFTPDGLRYLCRNFSQIVICGSWGNRWAHALFFLYDGTRDWKVPVFHWHPIRILASRNDPAFPLTVWIIARK</sequence>
<dbReference type="InterPro" id="IPR029063">
    <property type="entry name" value="SAM-dependent_MTases_sf"/>
</dbReference>
<dbReference type="CDD" id="cd02440">
    <property type="entry name" value="AdoMet_MTases"/>
    <property type="match status" value="1"/>
</dbReference>
<comment type="caution">
    <text evidence="2">The sequence shown here is derived from an EMBL/GenBank/DDBJ whole genome shotgun (WGS) entry which is preliminary data.</text>
</comment>
<proteinExistence type="predicted"/>
<dbReference type="Proteomes" id="UP000176576">
    <property type="component" value="Unassembled WGS sequence"/>
</dbReference>
<accession>A0A1G2GAZ4</accession>
<evidence type="ECO:0000259" key="1">
    <source>
        <dbReference type="Pfam" id="PF08241"/>
    </source>
</evidence>
<dbReference type="GO" id="GO:0008757">
    <property type="term" value="F:S-adenosylmethionine-dependent methyltransferase activity"/>
    <property type="evidence" value="ECO:0007669"/>
    <property type="project" value="InterPro"/>
</dbReference>
<dbReference type="AlphaFoldDB" id="A0A1G2GAZ4"/>
<name>A0A1G2GAZ4_9BACT</name>
<dbReference type="EMBL" id="MHNN01000001">
    <property type="protein sequence ID" value="OGZ47394.1"/>
    <property type="molecule type" value="Genomic_DNA"/>
</dbReference>
<organism evidence="2 3">
    <name type="scientific">Candidatus Ryanbacteria bacterium RIFCSPHIGHO2_02_FULL_45_13b</name>
    <dbReference type="NCBI Taxonomy" id="1802117"/>
    <lineage>
        <taxon>Bacteria</taxon>
        <taxon>Candidatus Ryaniibacteriota</taxon>
    </lineage>
</organism>
<feature type="domain" description="Methyltransferase type 11" evidence="1">
    <location>
        <begin position="55"/>
        <end position="106"/>
    </location>
</feature>
<dbReference type="Gene3D" id="3.40.50.150">
    <property type="entry name" value="Vaccinia Virus protein VP39"/>
    <property type="match status" value="1"/>
</dbReference>
<dbReference type="SUPFAM" id="SSF53335">
    <property type="entry name" value="S-adenosyl-L-methionine-dependent methyltransferases"/>
    <property type="match status" value="1"/>
</dbReference>
<dbReference type="STRING" id="1802117.A3J54_02300"/>
<dbReference type="Pfam" id="PF08241">
    <property type="entry name" value="Methyltransf_11"/>
    <property type="match status" value="1"/>
</dbReference>
<protein>
    <recommendedName>
        <fullName evidence="1">Methyltransferase type 11 domain-containing protein</fullName>
    </recommendedName>
</protein>